<evidence type="ECO:0000313" key="2">
    <source>
        <dbReference type="Proteomes" id="UP001178461"/>
    </source>
</evidence>
<sequence length="112" mass="12219">MYEVQGCFFLMAPSLLPPFIFTKETGTCPVQHLTAQTLLLPLVDRLGWVASLALAEATRNKFWRLGGFPLTPPPASAQHAISIFWIGMESSSKPPIAEWTLASQQSGIVGFS</sequence>
<name>A0AA35LGK4_9SAUR</name>
<protein>
    <submittedName>
        <fullName evidence="1">Uncharacterized protein</fullName>
    </submittedName>
</protein>
<organism evidence="1 2">
    <name type="scientific">Podarcis lilfordi</name>
    <name type="common">Lilford's wall lizard</name>
    <dbReference type="NCBI Taxonomy" id="74358"/>
    <lineage>
        <taxon>Eukaryota</taxon>
        <taxon>Metazoa</taxon>
        <taxon>Chordata</taxon>
        <taxon>Craniata</taxon>
        <taxon>Vertebrata</taxon>
        <taxon>Euteleostomi</taxon>
        <taxon>Lepidosauria</taxon>
        <taxon>Squamata</taxon>
        <taxon>Bifurcata</taxon>
        <taxon>Unidentata</taxon>
        <taxon>Episquamata</taxon>
        <taxon>Laterata</taxon>
        <taxon>Lacertibaenia</taxon>
        <taxon>Lacertidae</taxon>
        <taxon>Podarcis</taxon>
    </lineage>
</organism>
<reference evidence="1" key="1">
    <citation type="submission" date="2022-12" db="EMBL/GenBank/DDBJ databases">
        <authorList>
            <person name="Alioto T."/>
            <person name="Alioto T."/>
            <person name="Gomez Garrido J."/>
        </authorList>
    </citation>
    <scope>NUCLEOTIDE SEQUENCE</scope>
</reference>
<evidence type="ECO:0000313" key="1">
    <source>
        <dbReference type="EMBL" id="CAI5795633.1"/>
    </source>
</evidence>
<dbReference type="AlphaFoldDB" id="A0AA35LGK4"/>
<dbReference type="Proteomes" id="UP001178461">
    <property type="component" value="Chromosome 15"/>
</dbReference>
<gene>
    <name evidence="1" type="ORF">PODLI_1B025902</name>
</gene>
<proteinExistence type="predicted"/>
<accession>A0AA35LGK4</accession>
<keyword evidence="2" id="KW-1185">Reference proteome</keyword>
<dbReference type="EMBL" id="OX395141">
    <property type="protein sequence ID" value="CAI5795633.1"/>
    <property type="molecule type" value="Genomic_DNA"/>
</dbReference>